<dbReference type="EMBL" id="KV425887">
    <property type="protein sequence ID" value="KZW02605.1"/>
    <property type="molecule type" value="Genomic_DNA"/>
</dbReference>
<dbReference type="OrthoDB" id="10565790at2759"/>
<sequence length="156" mass="17203">MSAPVTHKSSHRGCTQGAGQRVNTVATTPFDFALLPVYGQSAGKPAYYRPRSHLKALEQHVLKMEDRLRTLGVDVPDMQRVGSSAGLKGRSAAALVSDLEEQIESLQVEIEELEQDNRDLRSVQHPQPSYSLPPSMPQACYSYPSKLYSAPYSRMG</sequence>
<organism evidence="2 3">
    <name type="scientific">Exidia glandulosa HHB12029</name>
    <dbReference type="NCBI Taxonomy" id="1314781"/>
    <lineage>
        <taxon>Eukaryota</taxon>
        <taxon>Fungi</taxon>
        <taxon>Dikarya</taxon>
        <taxon>Basidiomycota</taxon>
        <taxon>Agaricomycotina</taxon>
        <taxon>Agaricomycetes</taxon>
        <taxon>Auriculariales</taxon>
        <taxon>Exidiaceae</taxon>
        <taxon>Exidia</taxon>
    </lineage>
</organism>
<dbReference type="Proteomes" id="UP000077266">
    <property type="component" value="Unassembled WGS sequence"/>
</dbReference>
<proteinExistence type="predicted"/>
<evidence type="ECO:0000256" key="1">
    <source>
        <dbReference type="SAM" id="MobiDB-lite"/>
    </source>
</evidence>
<feature type="region of interest" description="Disordered" evidence="1">
    <location>
        <begin position="1"/>
        <end position="21"/>
    </location>
</feature>
<protein>
    <submittedName>
        <fullName evidence="2">Uncharacterized protein</fullName>
    </submittedName>
</protein>
<reference evidence="2 3" key="1">
    <citation type="journal article" date="2016" name="Mol. Biol. Evol.">
        <title>Comparative Genomics of Early-Diverging Mushroom-Forming Fungi Provides Insights into the Origins of Lignocellulose Decay Capabilities.</title>
        <authorList>
            <person name="Nagy L.G."/>
            <person name="Riley R."/>
            <person name="Tritt A."/>
            <person name="Adam C."/>
            <person name="Daum C."/>
            <person name="Floudas D."/>
            <person name="Sun H."/>
            <person name="Yadav J.S."/>
            <person name="Pangilinan J."/>
            <person name="Larsson K.H."/>
            <person name="Matsuura K."/>
            <person name="Barry K."/>
            <person name="Labutti K."/>
            <person name="Kuo R."/>
            <person name="Ohm R.A."/>
            <person name="Bhattacharya S.S."/>
            <person name="Shirouzu T."/>
            <person name="Yoshinaga Y."/>
            <person name="Martin F.M."/>
            <person name="Grigoriev I.V."/>
            <person name="Hibbett D.S."/>
        </authorList>
    </citation>
    <scope>NUCLEOTIDE SEQUENCE [LARGE SCALE GENOMIC DNA]</scope>
    <source>
        <strain evidence="2 3">HHB12029</strain>
    </source>
</reference>
<dbReference type="InParanoid" id="A0A165PSD6"/>
<accession>A0A165PSD6</accession>
<feature type="region of interest" description="Disordered" evidence="1">
    <location>
        <begin position="117"/>
        <end position="136"/>
    </location>
</feature>
<dbReference type="AlphaFoldDB" id="A0A165PSD6"/>
<evidence type="ECO:0000313" key="3">
    <source>
        <dbReference type="Proteomes" id="UP000077266"/>
    </source>
</evidence>
<keyword evidence="3" id="KW-1185">Reference proteome</keyword>
<name>A0A165PSD6_EXIGL</name>
<gene>
    <name evidence="2" type="ORF">EXIGLDRAFT_744468</name>
</gene>
<evidence type="ECO:0000313" key="2">
    <source>
        <dbReference type="EMBL" id="KZW02605.1"/>
    </source>
</evidence>